<dbReference type="Proteomes" id="UP001306592">
    <property type="component" value="Unassembled WGS sequence"/>
</dbReference>
<feature type="chain" id="PRO_5045373386" evidence="1">
    <location>
        <begin position="23"/>
        <end position="252"/>
    </location>
</feature>
<name>A0ABU8DHI4_ERWAP</name>
<evidence type="ECO:0000256" key="1">
    <source>
        <dbReference type="SAM" id="SignalP"/>
    </source>
</evidence>
<feature type="domain" description="Capsule biosynthesis GfcC-like N-terminal" evidence="3">
    <location>
        <begin position="22"/>
        <end position="147"/>
    </location>
</feature>
<accession>A0ABU8DHI4</accession>
<dbReference type="InterPro" id="IPR010425">
    <property type="entry name" value="Caps_synth_GfcC-like_C"/>
</dbReference>
<dbReference type="Gene3D" id="3.10.560.10">
    <property type="entry name" value="Outer membrane lipoprotein wza domain like"/>
    <property type="match status" value="1"/>
</dbReference>
<feature type="signal peptide" evidence="1">
    <location>
        <begin position="1"/>
        <end position="22"/>
    </location>
</feature>
<keyword evidence="5" id="KW-1185">Reference proteome</keyword>
<organism evidence="4 5">
    <name type="scientific">Erwinia aphidicola</name>
    <dbReference type="NCBI Taxonomy" id="68334"/>
    <lineage>
        <taxon>Bacteria</taxon>
        <taxon>Pseudomonadati</taxon>
        <taxon>Pseudomonadota</taxon>
        <taxon>Gammaproteobacteria</taxon>
        <taxon>Enterobacterales</taxon>
        <taxon>Erwiniaceae</taxon>
        <taxon>Erwinia</taxon>
    </lineage>
</organism>
<protein>
    <submittedName>
        <fullName evidence="4">Capsule biosynthesis GfcC D2 domain-containing protein</fullName>
    </submittedName>
</protein>
<dbReference type="RefSeq" id="WP_048917586.1">
    <property type="nucleotide sequence ID" value="NZ_CAKKMT010000002.1"/>
</dbReference>
<proteinExistence type="predicted"/>
<comment type="caution">
    <text evidence="4">The sequence shown here is derived from an EMBL/GenBank/DDBJ whole genome shotgun (WGS) entry which is preliminary data.</text>
</comment>
<dbReference type="Gene3D" id="6.10.250.2280">
    <property type="match status" value="1"/>
</dbReference>
<feature type="domain" description="Capsule biosynthesis GfcC-like C-terminal" evidence="2">
    <location>
        <begin position="163"/>
        <end position="251"/>
    </location>
</feature>
<dbReference type="Pfam" id="PF06251">
    <property type="entry name" value="Caps_syn_GfcC_C"/>
    <property type="match status" value="1"/>
</dbReference>
<dbReference type="Gene3D" id="3.10.20.700">
    <property type="match status" value="2"/>
</dbReference>
<keyword evidence="1" id="KW-0732">Signal</keyword>
<gene>
    <name evidence="4" type="ORF">V8N49_15010</name>
</gene>
<sequence length="252" mass="27622">MKKTLTTLLAGIVASLSLQAVADSQVTVFYPGQTVPVAIVHAENLAQLVTSPVLQQKTWWPGTVISEKLATAVAVQQQQMLMARLQAWRDELKSDGDGEQAAIVDNVRQQIAALKVTGRQRVNLDPDWVRLRPEANRTLQGEYSVYTLEKPTSVTLAGVVEKAGNTPWAAGRSVVDYLDAHPRMSGGERNTAQVISPAGEVTEVPVAYWNRRHYEPQPGSILFVGFSSWTLPSAYADLNQQIVSVLTHRIPD</sequence>
<dbReference type="InterPro" id="IPR046459">
    <property type="entry name" value="Caps_syn_GfcC_N"/>
</dbReference>
<evidence type="ECO:0000259" key="2">
    <source>
        <dbReference type="Pfam" id="PF06251"/>
    </source>
</evidence>
<dbReference type="Pfam" id="PF20616">
    <property type="entry name" value="Caps_syn_GfcC_N"/>
    <property type="match status" value="1"/>
</dbReference>
<evidence type="ECO:0000313" key="5">
    <source>
        <dbReference type="Proteomes" id="UP001306592"/>
    </source>
</evidence>
<reference evidence="4 5" key="1">
    <citation type="submission" date="2024-02" db="EMBL/GenBank/DDBJ databases">
        <title>First report Erwinia aphidicola in onion in Chile.</title>
        <authorList>
            <person name="Valenzuela M."/>
            <person name="Pena M."/>
            <person name="Dutta B."/>
        </authorList>
    </citation>
    <scope>NUCLEOTIDE SEQUENCE [LARGE SCALE GENOMIC DNA]</scope>
    <source>
        <strain evidence="4 5">QCJ3A</strain>
    </source>
</reference>
<evidence type="ECO:0000313" key="4">
    <source>
        <dbReference type="EMBL" id="MEI2682965.1"/>
    </source>
</evidence>
<evidence type="ECO:0000259" key="3">
    <source>
        <dbReference type="Pfam" id="PF20616"/>
    </source>
</evidence>
<dbReference type="EMBL" id="JBANEI010000010">
    <property type="protein sequence ID" value="MEI2682965.1"/>
    <property type="molecule type" value="Genomic_DNA"/>
</dbReference>